<evidence type="ECO:0000313" key="2">
    <source>
        <dbReference type="EMBL" id="ARD98880.1"/>
    </source>
</evidence>
<reference evidence="2 3" key="1">
    <citation type="journal article" date="2017" name="BMC Genomics">
        <title>Comparative and functional genomics of the Lactococcus lactis taxon; insights into evolution and niche adaptation.</title>
        <authorList>
            <person name="Kelleher P."/>
            <person name="Bottacini F."/>
            <person name="Mahony J."/>
            <person name="Kilcawley K.N."/>
            <person name="van Sinderen D."/>
        </authorList>
    </citation>
    <scope>NUCLEOTIDE SEQUENCE [LARGE SCALE GENOMIC DNA]</scope>
    <source>
        <strain evidence="2 3">275</strain>
    </source>
</reference>
<accession>A0A1V0NG37</accession>
<dbReference type="Gene3D" id="2.30.30.100">
    <property type="match status" value="1"/>
</dbReference>
<evidence type="ECO:0000313" key="3">
    <source>
        <dbReference type="Proteomes" id="UP000192085"/>
    </source>
</evidence>
<proteinExistence type="predicted"/>
<sequence length="126" mass="14404">MMFPNHKQVESMKKRYPEGSRVELVKMNDPQAPPVGTQGTVRGVDDTGSLLVNWDNGSSLNVLYGEDAVRYIIPDFELVYQNGNRESYETFKEAWDYVSYMVSNHDLVWVDLKSKGAETIRVRKGL</sequence>
<dbReference type="Pfam" id="PF14192">
    <property type="entry name" value="DUF4314"/>
    <property type="match status" value="1"/>
</dbReference>
<evidence type="ECO:0000259" key="1">
    <source>
        <dbReference type="Pfam" id="PF14192"/>
    </source>
</evidence>
<name>A0A1V0NG37_LACLL</name>
<gene>
    <name evidence="2" type="ORF">LL275_1250</name>
</gene>
<dbReference type="Proteomes" id="UP000192085">
    <property type="component" value="Chromosome"/>
</dbReference>
<dbReference type="InterPro" id="IPR025463">
    <property type="entry name" value="DUF4314"/>
</dbReference>
<dbReference type="AlphaFoldDB" id="A0A1V0NG37"/>
<protein>
    <submittedName>
        <fullName evidence="2">Prophage protein</fullName>
    </submittedName>
</protein>
<dbReference type="EMBL" id="CP015897">
    <property type="protein sequence ID" value="ARD98880.1"/>
    <property type="molecule type" value="Genomic_DNA"/>
</dbReference>
<feature type="domain" description="DUF4314" evidence="1">
    <location>
        <begin position="6"/>
        <end position="72"/>
    </location>
</feature>
<organism evidence="2 3">
    <name type="scientific">Lactococcus lactis subsp. lactis</name>
    <name type="common">Streptococcus lactis</name>
    <dbReference type="NCBI Taxonomy" id="1360"/>
    <lineage>
        <taxon>Bacteria</taxon>
        <taxon>Bacillati</taxon>
        <taxon>Bacillota</taxon>
        <taxon>Bacilli</taxon>
        <taxon>Lactobacillales</taxon>
        <taxon>Streptococcaceae</taxon>
        <taxon>Lactococcus</taxon>
    </lineage>
</organism>